<comment type="caution">
    <text evidence="5">The sequence shown here is derived from an EMBL/GenBank/DDBJ whole genome shotgun (WGS) entry which is preliminary data.</text>
</comment>
<dbReference type="SUPFAM" id="SSF57552">
    <property type="entry name" value="Blood coagulation inhibitor (disintegrin)"/>
    <property type="match status" value="1"/>
</dbReference>
<accession>A0A8S3ZCZ3</accession>
<dbReference type="Proteomes" id="UP000678393">
    <property type="component" value="Unassembled WGS sequence"/>
</dbReference>
<feature type="domain" description="Peptidase M12B" evidence="4">
    <location>
        <begin position="1"/>
        <end position="132"/>
    </location>
</feature>
<dbReference type="GO" id="GO:0046872">
    <property type="term" value="F:metal ion binding"/>
    <property type="evidence" value="ECO:0007669"/>
    <property type="project" value="UniProtKB-KW"/>
</dbReference>
<evidence type="ECO:0000256" key="1">
    <source>
        <dbReference type="ARBA" id="ARBA00023157"/>
    </source>
</evidence>
<dbReference type="InterPro" id="IPR036436">
    <property type="entry name" value="Disintegrin_dom_sf"/>
</dbReference>
<keyword evidence="2" id="KW-0862">Zinc</keyword>
<evidence type="ECO:0000313" key="5">
    <source>
        <dbReference type="EMBL" id="CAG5125775.1"/>
    </source>
</evidence>
<evidence type="ECO:0000259" key="4">
    <source>
        <dbReference type="PROSITE" id="PS50215"/>
    </source>
</evidence>
<keyword evidence="1" id="KW-1015">Disulfide bond</keyword>
<dbReference type="FunFam" id="4.10.70.10:FF:000003">
    <property type="entry name" value="Disintegrin and metalloproteinase domain-containing protein 17"/>
    <property type="match status" value="1"/>
</dbReference>
<dbReference type="GO" id="GO:0006509">
    <property type="term" value="P:membrane protein ectodomain proteolysis"/>
    <property type="evidence" value="ECO:0007669"/>
    <property type="project" value="TreeGrafter"/>
</dbReference>
<dbReference type="Pfam" id="PF13574">
    <property type="entry name" value="Reprolysin_2"/>
    <property type="match status" value="1"/>
</dbReference>
<evidence type="ECO:0008006" key="7">
    <source>
        <dbReference type="Google" id="ProtNLM"/>
    </source>
</evidence>
<keyword evidence="2" id="KW-0479">Metal-binding</keyword>
<name>A0A8S3ZCZ3_9EUPU</name>
<dbReference type="SUPFAM" id="SSF55486">
    <property type="entry name" value="Metalloproteases ('zincins'), catalytic domain"/>
    <property type="match status" value="1"/>
</dbReference>
<feature type="domain" description="Disintegrin" evidence="3">
    <location>
        <begin position="145"/>
        <end position="234"/>
    </location>
</feature>
<dbReference type="OrthoDB" id="2131567at2759"/>
<dbReference type="InterPro" id="IPR051489">
    <property type="entry name" value="ADAM_Metalloproteinase"/>
</dbReference>
<comment type="caution">
    <text evidence="2">Lacks conserved residue(s) required for the propagation of feature annotation.</text>
</comment>
<organism evidence="5 6">
    <name type="scientific">Candidula unifasciata</name>
    <dbReference type="NCBI Taxonomy" id="100452"/>
    <lineage>
        <taxon>Eukaryota</taxon>
        <taxon>Metazoa</taxon>
        <taxon>Spiralia</taxon>
        <taxon>Lophotrochozoa</taxon>
        <taxon>Mollusca</taxon>
        <taxon>Gastropoda</taxon>
        <taxon>Heterobranchia</taxon>
        <taxon>Euthyneura</taxon>
        <taxon>Panpulmonata</taxon>
        <taxon>Eupulmonata</taxon>
        <taxon>Stylommatophora</taxon>
        <taxon>Helicina</taxon>
        <taxon>Helicoidea</taxon>
        <taxon>Geomitridae</taxon>
        <taxon>Candidula</taxon>
    </lineage>
</organism>
<dbReference type="PANTHER" id="PTHR45702:SF2">
    <property type="entry name" value="KUZBANIAN, ISOFORM A"/>
    <property type="match status" value="1"/>
</dbReference>
<dbReference type="InterPro" id="IPR024079">
    <property type="entry name" value="MetalloPept_cat_dom_sf"/>
</dbReference>
<evidence type="ECO:0000256" key="2">
    <source>
        <dbReference type="PROSITE-ProRule" id="PRU00276"/>
    </source>
</evidence>
<feature type="non-terminal residue" evidence="5">
    <location>
        <position position="1"/>
    </location>
</feature>
<dbReference type="InterPro" id="IPR001762">
    <property type="entry name" value="Disintegrin_dom"/>
</dbReference>
<dbReference type="SMART" id="SM00050">
    <property type="entry name" value="DISIN"/>
    <property type="match status" value="1"/>
</dbReference>
<dbReference type="Gene3D" id="3.40.390.10">
    <property type="entry name" value="Collagenase (Catalytic Domain)"/>
    <property type="match status" value="1"/>
</dbReference>
<feature type="binding site" evidence="2">
    <location>
        <position position="86"/>
    </location>
    <ligand>
        <name>Zn(2+)</name>
        <dbReference type="ChEBI" id="CHEBI:29105"/>
        <note>catalytic</note>
    </ligand>
</feature>
<dbReference type="PROSITE" id="PS50215">
    <property type="entry name" value="ADAM_MEPRO"/>
    <property type="match status" value="1"/>
</dbReference>
<protein>
    <recommendedName>
        <fullName evidence="7">ADAM metallopeptidase domain 17b</fullName>
    </recommendedName>
</protein>
<reference evidence="5" key="1">
    <citation type="submission" date="2021-04" db="EMBL/GenBank/DDBJ databases">
        <authorList>
            <consortium name="Molecular Ecology Group"/>
        </authorList>
    </citation>
    <scope>NUCLEOTIDE SEQUENCE</scope>
</reference>
<dbReference type="PROSITE" id="PS50214">
    <property type="entry name" value="DISINTEGRIN_2"/>
    <property type="match status" value="1"/>
</dbReference>
<proteinExistence type="predicted"/>
<dbReference type="Pfam" id="PF00200">
    <property type="entry name" value="Disintegrin"/>
    <property type="match status" value="1"/>
</dbReference>
<feature type="active site" evidence="2">
    <location>
        <position position="77"/>
    </location>
</feature>
<evidence type="ECO:0000259" key="3">
    <source>
        <dbReference type="PROSITE" id="PS50214"/>
    </source>
</evidence>
<feature type="binding site" evidence="2">
    <location>
        <position position="80"/>
    </location>
    <ligand>
        <name>Zn(2+)</name>
        <dbReference type="ChEBI" id="CHEBI:29105"/>
        <note>catalytic</note>
    </ligand>
</feature>
<dbReference type="InterPro" id="IPR001590">
    <property type="entry name" value="Peptidase_M12B"/>
</dbReference>
<dbReference type="GO" id="GO:0004222">
    <property type="term" value="F:metalloendopeptidase activity"/>
    <property type="evidence" value="ECO:0007669"/>
    <property type="project" value="InterPro"/>
</dbReference>
<evidence type="ECO:0000313" key="6">
    <source>
        <dbReference type="Proteomes" id="UP000678393"/>
    </source>
</evidence>
<dbReference type="GO" id="GO:0005886">
    <property type="term" value="C:plasma membrane"/>
    <property type="evidence" value="ECO:0007669"/>
    <property type="project" value="TreeGrafter"/>
</dbReference>
<dbReference type="EMBL" id="CAJHNH020002161">
    <property type="protein sequence ID" value="CAG5125775.1"/>
    <property type="molecule type" value="Genomic_DNA"/>
</dbReference>
<sequence>AFAEYIGHMTYRKNICTSHLFTDYPFAMRVLGLAWMSTLCMDVSPGSLKKNSGLTSGTENTEGTITSLQMNLVFVHELGHNFGSEHDPATPECSAPDHHGGNFLMWDKSVNGKSPNNLKFSACSKRYIGRAIVQASCLVPRSSMISFCGNGIVDEKEQCDAGAHGVIGTNPCCTSNCKLKEHATCSDMNQACCKNCTMSAKGTLCIARDDIECENASYCSGNSFNCPNPDYLKDWTSCKDRYLVISYHTCQSAVFAENGAACKWCCYDATDPNNPGPCVVQTNETVNEGRPCYLGYCEVYILLSLLIKHFVLRHVMVIRHFLFVL</sequence>
<keyword evidence="6" id="KW-1185">Reference proteome</keyword>
<dbReference type="PANTHER" id="PTHR45702">
    <property type="entry name" value="ADAM10/ADAM17 METALLOPEPTIDASE FAMILY MEMBER"/>
    <property type="match status" value="1"/>
</dbReference>
<gene>
    <name evidence="5" type="ORF">CUNI_LOCUS11333</name>
</gene>
<dbReference type="AlphaFoldDB" id="A0A8S3ZCZ3"/>
<dbReference type="Gene3D" id="4.10.70.10">
    <property type="entry name" value="Disintegrin domain"/>
    <property type="match status" value="1"/>
</dbReference>
<feature type="binding site" evidence="2">
    <location>
        <position position="76"/>
    </location>
    <ligand>
        <name>Zn(2+)</name>
        <dbReference type="ChEBI" id="CHEBI:29105"/>
        <note>catalytic</note>
    </ligand>
</feature>